<dbReference type="InterPro" id="IPR050700">
    <property type="entry name" value="YIM1/Zinc_Alcohol_DH_Fams"/>
</dbReference>
<dbReference type="SUPFAM" id="SSF50129">
    <property type="entry name" value="GroES-like"/>
    <property type="match status" value="1"/>
</dbReference>
<name>A0A315ZF71_SEDFL</name>
<evidence type="ECO:0000313" key="3">
    <source>
        <dbReference type="Proteomes" id="UP000245535"/>
    </source>
</evidence>
<organism evidence="2 3">
    <name type="scientific">Sediminitomix flava</name>
    <dbReference type="NCBI Taxonomy" id="379075"/>
    <lineage>
        <taxon>Bacteria</taxon>
        <taxon>Pseudomonadati</taxon>
        <taxon>Bacteroidota</taxon>
        <taxon>Cytophagia</taxon>
        <taxon>Cytophagales</taxon>
        <taxon>Flammeovirgaceae</taxon>
        <taxon>Sediminitomix</taxon>
    </lineage>
</organism>
<dbReference type="InterPro" id="IPR036291">
    <property type="entry name" value="NAD(P)-bd_dom_sf"/>
</dbReference>
<proteinExistence type="predicted"/>
<dbReference type="CDD" id="cd08267">
    <property type="entry name" value="MDR1"/>
    <property type="match status" value="1"/>
</dbReference>
<sequence>MMKAVICPQYGNADVLEIKELPIPVVKPNDILVRNHAASMTRADAMMRQGTPKFARLFLGFKGPKNPVIGTGFAGVVEAVGSEVDDFNIGDEVYGETSINFSANAEYVCVHAANDIVLPLPKGIALEEAAPICDGALTSYNFLVNVGELKSGQHVLINGASGSLGTSAVQIAKSLGATVTGVCSEKNHNLVKLLGADYLIDYKETDFTKESTKYDLVYDTIGESSFAKCKNVLKEEGRFITPVLSLSILKDMLKTSLWGNQKVKFEATGLQEAKKLKKYLNEINELIESHKLKTIIDKTYSIEDVVEAHHYIDSGRKKGNIIMTF</sequence>
<dbReference type="EMBL" id="QGDO01000001">
    <property type="protein sequence ID" value="PWJ44236.1"/>
    <property type="molecule type" value="Genomic_DNA"/>
</dbReference>
<dbReference type="PANTHER" id="PTHR11695">
    <property type="entry name" value="ALCOHOL DEHYDROGENASE RELATED"/>
    <property type="match status" value="1"/>
</dbReference>
<reference evidence="2 3" key="1">
    <citation type="submission" date="2018-03" db="EMBL/GenBank/DDBJ databases">
        <title>Genomic Encyclopedia of Archaeal and Bacterial Type Strains, Phase II (KMG-II): from individual species to whole genera.</title>
        <authorList>
            <person name="Goeker M."/>
        </authorList>
    </citation>
    <scope>NUCLEOTIDE SEQUENCE [LARGE SCALE GENOMIC DNA]</scope>
    <source>
        <strain evidence="2 3">DSM 28229</strain>
    </source>
</reference>
<dbReference type="SUPFAM" id="SSF51735">
    <property type="entry name" value="NAD(P)-binding Rossmann-fold domains"/>
    <property type="match status" value="1"/>
</dbReference>
<keyword evidence="3" id="KW-1185">Reference proteome</keyword>
<dbReference type="Gene3D" id="3.90.180.10">
    <property type="entry name" value="Medium-chain alcohol dehydrogenases, catalytic domain"/>
    <property type="match status" value="1"/>
</dbReference>
<dbReference type="RefSeq" id="WP_245935566.1">
    <property type="nucleotide sequence ID" value="NZ_QGDO01000001.1"/>
</dbReference>
<evidence type="ECO:0000313" key="2">
    <source>
        <dbReference type="EMBL" id="PWJ44236.1"/>
    </source>
</evidence>
<accession>A0A315ZF71</accession>
<protein>
    <submittedName>
        <fullName evidence="2">NADPH:quinone reductase-like Zn-dependent oxidoreductase</fullName>
    </submittedName>
</protein>
<dbReference type="AlphaFoldDB" id="A0A315ZF71"/>
<dbReference type="SMART" id="SM00829">
    <property type="entry name" value="PKS_ER"/>
    <property type="match status" value="1"/>
</dbReference>
<dbReference type="Proteomes" id="UP000245535">
    <property type="component" value="Unassembled WGS sequence"/>
</dbReference>
<dbReference type="Gene3D" id="3.40.50.720">
    <property type="entry name" value="NAD(P)-binding Rossmann-like Domain"/>
    <property type="match status" value="1"/>
</dbReference>
<evidence type="ECO:0000259" key="1">
    <source>
        <dbReference type="SMART" id="SM00829"/>
    </source>
</evidence>
<dbReference type="Pfam" id="PF13602">
    <property type="entry name" value="ADH_zinc_N_2"/>
    <property type="match status" value="1"/>
</dbReference>
<dbReference type="PANTHER" id="PTHR11695:SF648">
    <property type="entry name" value="ZINC-BINDING OXIDOREDUCTASE"/>
    <property type="match status" value="1"/>
</dbReference>
<dbReference type="InterPro" id="IPR011032">
    <property type="entry name" value="GroES-like_sf"/>
</dbReference>
<gene>
    <name evidence="2" type="ORF">BC781_101586</name>
</gene>
<dbReference type="InterPro" id="IPR013154">
    <property type="entry name" value="ADH-like_N"/>
</dbReference>
<dbReference type="InterPro" id="IPR020843">
    <property type="entry name" value="ER"/>
</dbReference>
<dbReference type="Pfam" id="PF08240">
    <property type="entry name" value="ADH_N"/>
    <property type="match status" value="1"/>
</dbReference>
<feature type="domain" description="Enoyl reductase (ER)" evidence="1">
    <location>
        <begin position="11"/>
        <end position="323"/>
    </location>
</feature>
<comment type="caution">
    <text evidence="2">The sequence shown here is derived from an EMBL/GenBank/DDBJ whole genome shotgun (WGS) entry which is preliminary data.</text>
</comment>
<dbReference type="GO" id="GO:0016491">
    <property type="term" value="F:oxidoreductase activity"/>
    <property type="evidence" value="ECO:0007669"/>
    <property type="project" value="InterPro"/>
</dbReference>